<feature type="compositionally biased region" description="Acidic residues" evidence="1">
    <location>
        <begin position="409"/>
        <end position="421"/>
    </location>
</feature>
<keyword evidence="3" id="KW-1185">Reference proteome</keyword>
<proteinExistence type="predicted"/>
<comment type="caution">
    <text evidence="2">The sequence shown here is derived from an EMBL/GenBank/DDBJ whole genome shotgun (WGS) entry which is preliminary data.</text>
</comment>
<protein>
    <submittedName>
        <fullName evidence="2">Uncharacterized protein</fullName>
    </submittedName>
</protein>
<feature type="region of interest" description="Disordered" evidence="1">
    <location>
        <begin position="47"/>
        <end position="74"/>
    </location>
</feature>
<feature type="compositionally biased region" description="Basic and acidic residues" evidence="1">
    <location>
        <begin position="50"/>
        <end position="63"/>
    </location>
</feature>
<accession>A0A388KWZ3</accession>
<feature type="region of interest" description="Disordered" evidence="1">
    <location>
        <begin position="644"/>
        <end position="678"/>
    </location>
</feature>
<feature type="region of interest" description="Disordered" evidence="1">
    <location>
        <begin position="806"/>
        <end position="835"/>
    </location>
</feature>
<dbReference type="AlphaFoldDB" id="A0A388KWZ3"/>
<dbReference type="Proteomes" id="UP000265515">
    <property type="component" value="Unassembled WGS sequence"/>
</dbReference>
<feature type="region of interest" description="Disordered" evidence="1">
    <location>
        <begin position="1"/>
        <end position="31"/>
    </location>
</feature>
<evidence type="ECO:0000313" key="3">
    <source>
        <dbReference type="Proteomes" id="UP000265515"/>
    </source>
</evidence>
<dbReference type="Gramene" id="GBG74557">
    <property type="protein sequence ID" value="GBG74557"/>
    <property type="gene ID" value="CBR_g18968"/>
</dbReference>
<feature type="region of interest" description="Disordered" evidence="1">
    <location>
        <begin position="383"/>
        <end position="432"/>
    </location>
</feature>
<evidence type="ECO:0000313" key="2">
    <source>
        <dbReference type="EMBL" id="GBG74557.1"/>
    </source>
</evidence>
<feature type="compositionally biased region" description="Acidic residues" evidence="1">
    <location>
        <begin position="388"/>
        <end position="400"/>
    </location>
</feature>
<dbReference type="EMBL" id="BFEA01000205">
    <property type="protein sequence ID" value="GBG74557.1"/>
    <property type="molecule type" value="Genomic_DNA"/>
</dbReference>
<name>A0A388KWZ3_CHABU</name>
<feature type="region of interest" description="Disordered" evidence="1">
    <location>
        <begin position="848"/>
        <end position="897"/>
    </location>
</feature>
<sequence>MIHIDHEGCGPGEEGFPGQEDVPEFHPSTGDRMVDWLRRAGKGQVLATEGLREEGPSKRKDGGADPAATRDGNRLRQQKVTEVYGGEWVACHKNAFLSWLYSSGVSFNAFRNEAWKAYQQVLLEQPGSSRRAVLPSHGEIASIQAVETHRAELAEELEEGMMRGDDSRAFASIPWSADVCIMARWVRRQIRWDPWWQRVTTIVHIMELVMQLLRRMDRGGQFISLTVEWAHDFVHRVKDACAPLGQSFADWIIRRVQTRTHHMLEPAHCAGFLLSPRRRHVRYFSGEVEGYHAWLASQAKRYILTQTGFELDGVDYIVAYRQVEDFRMQQGLEVESVRTGMRKGMTQEEIAQQVALITRDLIGASAPPSADAVFDRRACIFRPYPRDDDSDEERAPEAADDPALPIPPEIDETHEDTDDEETRTYTARQATNRAKREMMGGGEDYLGRFGEVASTSDVRDDKVGGSHVGTSRAEVGIRTPTPTRLRSPSPGVLQEEVGHRATLADRGGAARAEEEVTTATMVEGEVAAMEEEVLTVATRDEEVPVGATVEGEIPVAVVGKEEVALAAVVSKVDMEHDGADATRGGDDAEEHLMQQFITEELDPVVGGFIPGVARGLGMSPWTGWGGSEMGTHFDFDISMGAPPTCSGAASTDRAPSRDEATGEMGHRETGRDGGQGGVVAGPDVMEGVEAEATDEAVEGRPQVVDEAVEGGHGRDGGAGDARPVDHEIVTGPVVLFSGLHLAEARRSQPTELAVHDVPLVIITDLGSESMVVPPRPRRPAKQEADYVDLDSTRRVTELTARLQPSLGTRGARTTGAREVAATGCEPQRGRGDGVSTSTLDHALRAATRAVHEQTPRQRGVPHPRLVPTEGGTALGDSSGAKRLGTPRGSRRQDTVAQASTRVVLVRKGGGLVTIEEDDPETAPTVWE</sequence>
<evidence type="ECO:0000256" key="1">
    <source>
        <dbReference type="SAM" id="MobiDB-lite"/>
    </source>
</evidence>
<gene>
    <name evidence="2" type="ORF">CBR_g18968</name>
</gene>
<organism evidence="2 3">
    <name type="scientific">Chara braunii</name>
    <name type="common">Braun's stonewort</name>
    <dbReference type="NCBI Taxonomy" id="69332"/>
    <lineage>
        <taxon>Eukaryota</taxon>
        <taxon>Viridiplantae</taxon>
        <taxon>Streptophyta</taxon>
        <taxon>Charophyceae</taxon>
        <taxon>Charales</taxon>
        <taxon>Characeae</taxon>
        <taxon>Chara</taxon>
    </lineage>
</organism>
<feature type="compositionally biased region" description="Basic and acidic residues" evidence="1">
    <location>
        <begin position="654"/>
        <end position="671"/>
    </location>
</feature>
<reference evidence="2 3" key="1">
    <citation type="journal article" date="2018" name="Cell">
        <title>The Chara Genome: Secondary Complexity and Implications for Plant Terrestrialization.</title>
        <authorList>
            <person name="Nishiyama T."/>
            <person name="Sakayama H."/>
            <person name="Vries J.D."/>
            <person name="Buschmann H."/>
            <person name="Saint-Marcoux D."/>
            <person name="Ullrich K.K."/>
            <person name="Haas F.B."/>
            <person name="Vanderstraeten L."/>
            <person name="Becker D."/>
            <person name="Lang D."/>
            <person name="Vosolsobe S."/>
            <person name="Rombauts S."/>
            <person name="Wilhelmsson P.K.I."/>
            <person name="Janitza P."/>
            <person name="Kern R."/>
            <person name="Heyl A."/>
            <person name="Rumpler F."/>
            <person name="Villalobos L.I.A.C."/>
            <person name="Clay J.M."/>
            <person name="Skokan R."/>
            <person name="Toyoda A."/>
            <person name="Suzuki Y."/>
            <person name="Kagoshima H."/>
            <person name="Schijlen E."/>
            <person name="Tajeshwar N."/>
            <person name="Catarino B."/>
            <person name="Hetherington A.J."/>
            <person name="Saltykova A."/>
            <person name="Bonnot C."/>
            <person name="Breuninger H."/>
            <person name="Symeonidi A."/>
            <person name="Radhakrishnan G.V."/>
            <person name="Van Nieuwerburgh F."/>
            <person name="Deforce D."/>
            <person name="Chang C."/>
            <person name="Karol K.G."/>
            <person name="Hedrich R."/>
            <person name="Ulvskov P."/>
            <person name="Glockner G."/>
            <person name="Delwiche C.F."/>
            <person name="Petrasek J."/>
            <person name="Van de Peer Y."/>
            <person name="Friml J."/>
            <person name="Beilby M."/>
            <person name="Dolan L."/>
            <person name="Kohara Y."/>
            <person name="Sugano S."/>
            <person name="Fujiyama A."/>
            <person name="Delaux P.-M."/>
            <person name="Quint M."/>
            <person name="TheiBen G."/>
            <person name="Hagemann M."/>
            <person name="Harholt J."/>
            <person name="Dunand C."/>
            <person name="Zachgo S."/>
            <person name="Langdale J."/>
            <person name="Maumus F."/>
            <person name="Straeten D.V.D."/>
            <person name="Gould S.B."/>
            <person name="Rensing S.A."/>
        </authorList>
    </citation>
    <scope>NUCLEOTIDE SEQUENCE [LARGE SCALE GENOMIC DNA]</scope>
    <source>
        <strain evidence="2 3">S276</strain>
    </source>
</reference>